<evidence type="ECO:0000313" key="9">
    <source>
        <dbReference type="Proteomes" id="UP000824005"/>
    </source>
</evidence>
<sequence>MSRLRRTSFTAALLATALAVTACSSGPDSAGHSSDAPAEETVTLHVAGVAMSTIDIVEAASEAIGDGYEIDVVEVNDYVTVNRLLNDGEIHANFAQHEPFMEEFNDKNDAELVAVQSVYNFTIAFYSKELESIDELPDGATIAIPNDSSNLGRALKMLAEEGLIELDSDIDPYDATVADVAENPRGFEFLELEISQLNNAYDEADLVFQWPAHISALGLNPHDDGLLTELDDVFALQLVVRAEDAESEETQALIDAFTSDEVRQVIEESDSIELSF</sequence>
<organism evidence="8 9">
    <name type="scientific">Candidatus Agrococcus pullicola</name>
    <dbReference type="NCBI Taxonomy" id="2838429"/>
    <lineage>
        <taxon>Bacteria</taxon>
        <taxon>Bacillati</taxon>
        <taxon>Actinomycetota</taxon>
        <taxon>Actinomycetes</taxon>
        <taxon>Micrococcales</taxon>
        <taxon>Microbacteriaceae</taxon>
        <taxon>Agrococcus</taxon>
    </lineage>
</organism>
<dbReference type="InterPro" id="IPR004872">
    <property type="entry name" value="Lipoprotein_NlpA"/>
</dbReference>
<evidence type="ECO:0000256" key="2">
    <source>
        <dbReference type="ARBA" id="ARBA00008973"/>
    </source>
</evidence>
<feature type="chain" id="PRO_5039007896" evidence="7">
    <location>
        <begin position="23"/>
        <end position="276"/>
    </location>
</feature>
<dbReference type="AlphaFoldDB" id="A0A9D1YSB6"/>
<keyword evidence="6 8" id="KW-0449">Lipoprotein</keyword>
<protein>
    <submittedName>
        <fullName evidence="8">D-methionine-binding lipoprotein MetQ</fullName>
    </submittedName>
</protein>
<dbReference type="Pfam" id="PF03180">
    <property type="entry name" value="Lipoprotein_9"/>
    <property type="match status" value="1"/>
</dbReference>
<dbReference type="PANTHER" id="PTHR30429">
    <property type="entry name" value="D-METHIONINE-BINDING LIPOPROTEIN METQ"/>
    <property type="match status" value="1"/>
</dbReference>
<evidence type="ECO:0000256" key="1">
    <source>
        <dbReference type="ARBA" id="ARBA00004635"/>
    </source>
</evidence>
<evidence type="ECO:0000256" key="4">
    <source>
        <dbReference type="ARBA" id="ARBA00023136"/>
    </source>
</evidence>
<accession>A0A9D1YSB6</accession>
<dbReference type="SUPFAM" id="SSF53850">
    <property type="entry name" value="Periplasmic binding protein-like II"/>
    <property type="match status" value="1"/>
</dbReference>
<reference evidence="8" key="2">
    <citation type="submission" date="2021-04" db="EMBL/GenBank/DDBJ databases">
        <authorList>
            <person name="Gilroy R."/>
        </authorList>
    </citation>
    <scope>NUCLEOTIDE SEQUENCE</scope>
    <source>
        <strain evidence="8">ChiGjej1B1-98</strain>
    </source>
</reference>
<evidence type="ECO:0000256" key="7">
    <source>
        <dbReference type="SAM" id="SignalP"/>
    </source>
</evidence>
<evidence type="ECO:0000256" key="3">
    <source>
        <dbReference type="ARBA" id="ARBA00022729"/>
    </source>
</evidence>
<dbReference type="EMBL" id="DXDC01000034">
    <property type="protein sequence ID" value="HIY64899.1"/>
    <property type="molecule type" value="Genomic_DNA"/>
</dbReference>
<gene>
    <name evidence="8" type="ORF">H9830_01320</name>
</gene>
<reference evidence="8" key="1">
    <citation type="journal article" date="2021" name="PeerJ">
        <title>Extensive microbial diversity within the chicken gut microbiome revealed by metagenomics and culture.</title>
        <authorList>
            <person name="Gilroy R."/>
            <person name="Ravi A."/>
            <person name="Getino M."/>
            <person name="Pursley I."/>
            <person name="Horton D.L."/>
            <person name="Alikhan N.F."/>
            <person name="Baker D."/>
            <person name="Gharbi K."/>
            <person name="Hall N."/>
            <person name="Watson M."/>
            <person name="Adriaenssens E.M."/>
            <person name="Foster-Nyarko E."/>
            <person name="Jarju S."/>
            <person name="Secka A."/>
            <person name="Antonio M."/>
            <person name="Oren A."/>
            <person name="Chaudhuri R.R."/>
            <person name="La Ragione R."/>
            <person name="Hildebrand F."/>
            <person name="Pallen M.J."/>
        </authorList>
    </citation>
    <scope>NUCLEOTIDE SEQUENCE</scope>
    <source>
        <strain evidence="8">ChiGjej1B1-98</strain>
    </source>
</reference>
<comment type="similarity">
    <text evidence="2">Belongs to the NlpA lipoprotein family.</text>
</comment>
<dbReference type="Gene3D" id="3.40.190.10">
    <property type="entry name" value="Periplasmic binding protein-like II"/>
    <property type="match status" value="2"/>
</dbReference>
<keyword evidence="4" id="KW-0472">Membrane</keyword>
<name>A0A9D1YSB6_9MICO</name>
<dbReference type="Proteomes" id="UP000824005">
    <property type="component" value="Unassembled WGS sequence"/>
</dbReference>
<dbReference type="PANTHER" id="PTHR30429:SF0">
    <property type="entry name" value="METHIONINE-BINDING LIPOPROTEIN METQ"/>
    <property type="match status" value="1"/>
</dbReference>
<comment type="caution">
    <text evidence="8">The sequence shown here is derived from an EMBL/GenBank/DDBJ whole genome shotgun (WGS) entry which is preliminary data.</text>
</comment>
<keyword evidence="3 7" id="KW-0732">Signal</keyword>
<comment type="subcellular location">
    <subcellularLocation>
        <location evidence="1">Membrane</location>
        <topology evidence="1">Lipid-anchor</topology>
    </subcellularLocation>
</comment>
<evidence type="ECO:0000313" key="8">
    <source>
        <dbReference type="EMBL" id="HIY64899.1"/>
    </source>
</evidence>
<evidence type="ECO:0000256" key="6">
    <source>
        <dbReference type="ARBA" id="ARBA00023288"/>
    </source>
</evidence>
<dbReference type="PROSITE" id="PS51257">
    <property type="entry name" value="PROKAR_LIPOPROTEIN"/>
    <property type="match status" value="1"/>
</dbReference>
<evidence type="ECO:0000256" key="5">
    <source>
        <dbReference type="ARBA" id="ARBA00023139"/>
    </source>
</evidence>
<proteinExistence type="inferred from homology"/>
<keyword evidence="5" id="KW-0564">Palmitate</keyword>
<dbReference type="GO" id="GO:0016020">
    <property type="term" value="C:membrane"/>
    <property type="evidence" value="ECO:0007669"/>
    <property type="project" value="UniProtKB-SubCell"/>
</dbReference>
<feature type="signal peptide" evidence="7">
    <location>
        <begin position="1"/>
        <end position="22"/>
    </location>
</feature>